<dbReference type="AlphaFoldDB" id="W9GK33"/>
<dbReference type="GO" id="GO:0015225">
    <property type="term" value="F:biotin transmembrane transporter activity"/>
    <property type="evidence" value="ECO:0007669"/>
    <property type="project" value="UniProtKB-UniRule"/>
</dbReference>
<dbReference type="Pfam" id="PF02632">
    <property type="entry name" value="BioY"/>
    <property type="match status" value="1"/>
</dbReference>
<dbReference type="PATRIC" id="fig|584657.3.peg.1588"/>
<keyword evidence="2" id="KW-1003">Cell membrane</keyword>
<dbReference type="EMBL" id="AWQS01000046">
    <property type="protein sequence ID" value="EWT06460.1"/>
    <property type="molecule type" value="Genomic_DNA"/>
</dbReference>
<name>W9GK33_9MICO</name>
<sequence length="205" mass="20990">MTESTDAAARSVTNTTTAIRPRSIALVAVFAALIAVAAIVPGIPVGSVGVPITLQTLAVMLTGLCLGPLRGGLAVLLYLVIGFVGFPVFSKGQSGLGVLAGPSAGYLVAFLLAAVVVGFAATRVVRRRPAVWAPLFFVAAMLTSIVFVHGLGVLGMVLNADLSLANAFKADLVFYPGDVIKNLVAASAAAAVHRAFPDLLARRPR</sequence>
<dbReference type="Proteomes" id="UP000019494">
    <property type="component" value="Unassembled WGS sequence"/>
</dbReference>
<reference evidence="5" key="1">
    <citation type="submission" date="2013-08" db="EMBL/GenBank/DDBJ databases">
        <title>Intrasporangium oryzae NRRL B-24470.</title>
        <authorList>
            <person name="Liu H."/>
            <person name="Wang G."/>
        </authorList>
    </citation>
    <scope>NUCLEOTIDE SEQUENCE [LARGE SCALE GENOMIC DNA]</scope>
    <source>
        <strain evidence="5">Q5-1</strain>
    </source>
</reference>
<organism evidence="4 5">
    <name type="scientific">Intrasporangium chromatireducens Q5-1</name>
    <dbReference type="NCBI Taxonomy" id="584657"/>
    <lineage>
        <taxon>Bacteria</taxon>
        <taxon>Bacillati</taxon>
        <taxon>Actinomycetota</taxon>
        <taxon>Actinomycetes</taxon>
        <taxon>Micrococcales</taxon>
        <taxon>Intrasporangiaceae</taxon>
        <taxon>Intrasporangium</taxon>
    </lineage>
</organism>
<keyword evidence="3" id="KW-0812">Transmembrane</keyword>
<dbReference type="PIRSF" id="PIRSF016661">
    <property type="entry name" value="BioY"/>
    <property type="match status" value="1"/>
</dbReference>
<evidence type="ECO:0000256" key="2">
    <source>
        <dbReference type="PIRNR" id="PIRNR016661"/>
    </source>
</evidence>
<accession>W9GK33</accession>
<dbReference type="InterPro" id="IPR003784">
    <property type="entry name" value="BioY"/>
</dbReference>
<evidence type="ECO:0000313" key="4">
    <source>
        <dbReference type="EMBL" id="EWT06460.1"/>
    </source>
</evidence>
<keyword evidence="5" id="KW-1185">Reference proteome</keyword>
<keyword evidence="2" id="KW-0813">Transport</keyword>
<dbReference type="PANTHER" id="PTHR34295:SF1">
    <property type="entry name" value="BIOTIN TRANSPORTER BIOY"/>
    <property type="match status" value="1"/>
</dbReference>
<comment type="subcellular location">
    <subcellularLocation>
        <location evidence="2">Cell membrane</location>
        <topology evidence="2">Multi-pass membrane protein</topology>
    </subcellularLocation>
</comment>
<feature type="transmembrane region" description="Helical" evidence="3">
    <location>
        <begin position="73"/>
        <end position="90"/>
    </location>
</feature>
<gene>
    <name evidence="4" type="ORF">N864_21000</name>
</gene>
<feature type="transmembrane region" description="Helical" evidence="3">
    <location>
        <begin position="96"/>
        <end position="120"/>
    </location>
</feature>
<dbReference type="RefSeq" id="WP_034715414.1">
    <property type="nucleotide sequence ID" value="NZ_AWQS01000046.1"/>
</dbReference>
<comment type="caution">
    <text evidence="4">The sequence shown here is derived from an EMBL/GenBank/DDBJ whole genome shotgun (WGS) entry which is preliminary data.</text>
</comment>
<proteinExistence type="inferred from homology"/>
<dbReference type="GO" id="GO:0005886">
    <property type="term" value="C:plasma membrane"/>
    <property type="evidence" value="ECO:0007669"/>
    <property type="project" value="UniProtKB-SubCell"/>
</dbReference>
<feature type="transmembrane region" description="Helical" evidence="3">
    <location>
        <begin position="24"/>
        <end position="43"/>
    </location>
</feature>
<evidence type="ECO:0000256" key="1">
    <source>
        <dbReference type="ARBA" id="ARBA00010692"/>
    </source>
</evidence>
<dbReference type="PANTHER" id="PTHR34295">
    <property type="entry name" value="BIOTIN TRANSPORTER BIOY"/>
    <property type="match status" value="1"/>
</dbReference>
<keyword evidence="2 3" id="KW-0472">Membrane</keyword>
<evidence type="ECO:0000256" key="3">
    <source>
        <dbReference type="SAM" id="Phobius"/>
    </source>
</evidence>
<dbReference type="OrthoDB" id="1496139at2"/>
<keyword evidence="3" id="KW-1133">Transmembrane helix</keyword>
<evidence type="ECO:0000313" key="5">
    <source>
        <dbReference type="Proteomes" id="UP000019494"/>
    </source>
</evidence>
<dbReference type="Gene3D" id="1.10.1760.20">
    <property type="match status" value="1"/>
</dbReference>
<comment type="similarity">
    <text evidence="1 2">Belongs to the BioY family.</text>
</comment>
<feature type="transmembrane region" description="Helical" evidence="3">
    <location>
        <begin position="132"/>
        <end position="159"/>
    </location>
</feature>
<protein>
    <recommendedName>
        <fullName evidence="2">Biotin transporter</fullName>
    </recommendedName>
</protein>